<dbReference type="Gene3D" id="1.20.1260.10">
    <property type="match status" value="1"/>
</dbReference>
<organism evidence="7 8">
    <name type="scientific">Luteococcus sanguinis</name>
    <dbReference type="NCBI Taxonomy" id="174038"/>
    <lineage>
        <taxon>Bacteria</taxon>
        <taxon>Bacillati</taxon>
        <taxon>Actinomycetota</taxon>
        <taxon>Actinomycetes</taxon>
        <taxon>Propionibacteriales</taxon>
        <taxon>Propionibacteriaceae</taxon>
        <taxon>Luteococcus</taxon>
    </lineage>
</organism>
<keyword evidence="2 5" id="KW-0479">Metal-binding</keyword>
<evidence type="ECO:0000256" key="2">
    <source>
        <dbReference type="ARBA" id="ARBA00022723"/>
    </source>
</evidence>
<proteinExistence type="predicted"/>
<dbReference type="PANTHER" id="PTHR11431">
    <property type="entry name" value="FERRITIN"/>
    <property type="match status" value="1"/>
</dbReference>
<keyword evidence="1 5" id="KW-0409">Iron storage</keyword>
<gene>
    <name evidence="7" type="ORF">ACFP57_02915</name>
</gene>
<dbReference type="EMBL" id="JBHSUA010000008">
    <property type="protein sequence ID" value="MFC6395948.1"/>
    <property type="molecule type" value="Genomic_DNA"/>
</dbReference>
<dbReference type="InterPro" id="IPR009078">
    <property type="entry name" value="Ferritin-like_SF"/>
</dbReference>
<reference evidence="8" key="1">
    <citation type="journal article" date="2019" name="Int. J. Syst. Evol. Microbiol.">
        <title>The Global Catalogue of Microorganisms (GCM) 10K type strain sequencing project: providing services to taxonomists for standard genome sequencing and annotation.</title>
        <authorList>
            <consortium name="The Broad Institute Genomics Platform"/>
            <consortium name="The Broad Institute Genome Sequencing Center for Infectious Disease"/>
            <person name="Wu L."/>
            <person name="Ma J."/>
        </authorList>
    </citation>
    <scope>NUCLEOTIDE SEQUENCE [LARGE SCALE GENOMIC DNA]</scope>
    <source>
        <strain evidence="8">CGMCC 1.15277</strain>
    </source>
</reference>
<dbReference type="InterPro" id="IPR012347">
    <property type="entry name" value="Ferritin-like"/>
</dbReference>
<keyword evidence="8" id="KW-1185">Reference proteome</keyword>
<comment type="caution">
    <text evidence="7">The sequence shown here is derived from an EMBL/GenBank/DDBJ whole genome shotgun (WGS) entry which is preliminary data.</text>
</comment>
<keyword evidence="4 5" id="KW-0408">Iron</keyword>
<dbReference type="PANTHER" id="PTHR11431:SF127">
    <property type="entry name" value="BACTERIAL NON-HEME FERRITIN"/>
    <property type="match status" value="1"/>
</dbReference>
<dbReference type="Pfam" id="PF00210">
    <property type="entry name" value="Ferritin"/>
    <property type="match status" value="1"/>
</dbReference>
<dbReference type="CDD" id="cd01055">
    <property type="entry name" value="Nonheme_Ferritin"/>
    <property type="match status" value="1"/>
</dbReference>
<dbReference type="SUPFAM" id="SSF47240">
    <property type="entry name" value="Ferritin-like"/>
    <property type="match status" value="1"/>
</dbReference>
<evidence type="ECO:0000256" key="3">
    <source>
        <dbReference type="ARBA" id="ARBA00023002"/>
    </source>
</evidence>
<dbReference type="Proteomes" id="UP001596266">
    <property type="component" value="Unassembled WGS sequence"/>
</dbReference>
<protein>
    <recommendedName>
        <fullName evidence="5">Ferritin</fullName>
    </recommendedName>
</protein>
<keyword evidence="3" id="KW-0560">Oxidoreductase</keyword>
<dbReference type="InterPro" id="IPR009040">
    <property type="entry name" value="Ferritin-like_diiron"/>
</dbReference>
<dbReference type="InterPro" id="IPR041719">
    <property type="entry name" value="Ferritin_prok"/>
</dbReference>
<evidence type="ECO:0000313" key="8">
    <source>
        <dbReference type="Proteomes" id="UP001596266"/>
    </source>
</evidence>
<evidence type="ECO:0000256" key="5">
    <source>
        <dbReference type="RuleBase" id="RU361145"/>
    </source>
</evidence>
<dbReference type="InterPro" id="IPR001519">
    <property type="entry name" value="Ferritin"/>
</dbReference>
<dbReference type="InterPro" id="IPR008331">
    <property type="entry name" value="Ferritin_DPS_dom"/>
</dbReference>
<feature type="domain" description="Ferritin-like diiron" evidence="6">
    <location>
        <begin position="1"/>
        <end position="147"/>
    </location>
</feature>
<evidence type="ECO:0000313" key="7">
    <source>
        <dbReference type="EMBL" id="MFC6395948.1"/>
    </source>
</evidence>
<dbReference type="RefSeq" id="WP_343885981.1">
    <property type="nucleotide sequence ID" value="NZ_BAAAKI010000012.1"/>
</dbReference>
<dbReference type="PROSITE" id="PS50905">
    <property type="entry name" value="FERRITIN_LIKE"/>
    <property type="match status" value="1"/>
</dbReference>
<evidence type="ECO:0000259" key="6">
    <source>
        <dbReference type="PROSITE" id="PS50905"/>
    </source>
</evidence>
<sequence>MKLTADLEKKFNDQITLEFEASIVYRQLAIEVDCADLPGMAAWLRHQADEEIVHANKFIDHVVDRENHPKIGAIAAPELNPDMTPLEVFRAALAHEQKVSESIRDLYRAAEAEGDLDSRPLLNWFLEEQIEEESTASEIISRIELVGDDGSGLLRLDAELGARPTQTTENNEG</sequence>
<evidence type="ECO:0000256" key="1">
    <source>
        <dbReference type="ARBA" id="ARBA00022434"/>
    </source>
</evidence>
<accession>A0ABW1WXH7</accession>
<name>A0ABW1WXH7_9ACTN</name>
<evidence type="ECO:0000256" key="4">
    <source>
        <dbReference type="ARBA" id="ARBA00023004"/>
    </source>
</evidence>